<organism evidence="3 4">
    <name type="scientific">Nitrospira tepida</name>
    <dbReference type="NCBI Taxonomy" id="2973512"/>
    <lineage>
        <taxon>Bacteria</taxon>
        <taxon>Pseudomonadati</taxon>
        <taxon>Nitrospirota</taxon>
        <taxon>Nitrospiria</taxon>
        <taxon>Nitrospirales</taxon>
        <taxon>Nitrospiraceae</taxon>
        <taxon>Nitrospira</taxon>
    </lineage>
</organism>
<sequence>MGRWIRWQGVVAFVVVAGLVAAVWFLLVDRAVERLIEQAGTAAVGAKVELDQADITLIPLGVTLSRLQVTNPDEPMTNAVEIARIAGSLDGLNLLRRKVIIEEVALDGVRFHTQRTTSGALTEQPKQPDGIPSKTGELFALPDIRLHDPKDILAKELDGLKSLSLADQLRAEVETEKEKWKQRIAELPDRAKLDEYKKRIEGLKSSGKGGLGEILGGVAEVQKIQEELKRDLDRLTGAKKDLEQTVASLKQRAGDIAKTPQEDVKRLMERYSLSGQGLANLTRALFAGPLAGYVETALRWHQRLEPLLSRSTEGKAEAIEVEVVKPLRGKGVDVRFKERAPLPDFLVRTARASVEVPAGMIRGTVKNITPDQPILGSPMTFSFAGEQLKGLESVTLDGTVNRVNRAKPKDTAQVKVAAYRLEHLGLGGEGAPVTLKQGLADLDVKASLEGRRIDATVGSRVRSVQMAVGGKLGAGPVGEAIAGALADIQTFRVNAEIAGVREQYEVRLDSDLDQVLKDAVGRQAKAQIAKLEGQLRVAIDEKVEAKLSDVRRNLGGFDPILQDLVGRLNLGKDILKLGTGGIGGKSGLHLPF</sequence>
<keyword evidence="2" id="KW-0812">Transmembrane</keyword>
<evidence type="ECO:0000256" key="2">
    <source>
        <dbReference type="SAM" id="Phobius"/>
    </source>
</evidence>
<evidence type="ECO:0008006" key="5">
    <source>
        <dbReference type="Google" id="ProtNLM"/>
    </source>
</evidence>
<keyword evidence="1" id="KW-0175">Coiled coil</keyword>
<reference evidence="3" key="1">
    <citation type="submission" date="2022-10" db="EMBL/GenBank/DDBJ databases">
        <authorList>
            <person name="Koch H."/>
        </authorList>
    </citation>
    <scope>NUCLEOTIDE SEQUENCE</scope>
    <source>
        <strain evidence="3">DNF</strain>
    </source>
</reference>
<dbReference type="KEGG" id="nti:DNFV4_02389"/>
<dbReference type="Proteomes" id="UP001179121">
    <property type="component" value="Chromosome"/>
</dbReference>
<keyword evidence="2" id="KW-1133">Transmembrane helix</keyword>
<feature type="transmembrane region" description="Helical" evidence="2">
    <location>
        <begin position="7"/>
        <end position="27"/>
    </location>
</feature>
<dbReference type="RefSeq" id="WP_289268717.1">
    <property type="nucleotide sequence ID" value="NZ_OX365700.1"/>
</dbReference>
<keyword evidence="2" id="KW-0472">Membrane</keyword>
<dbReference type="EMBL" id="OX365700">
    <property type="protein sequence ID" value="CAI4031966.1"/>
    <property type="molecule type" value="Genomic_DNA"/>
</dbReference>
<dbReference type="NCBIfam" id="TIGR03545">
    <property type="entry name" value="TIGR03545 family protein"/>
    <property type="match status" value="1"/>
</dbReference>
<gene>
    <name evidence="3" type="ORF">DNFV4_02389</name>
</gene>
<keyword evidence="4" id="KW-1185">Reference proteome</keyword>
<evidence type="ECO:0000313" key="4">
    <source>
        <dbReference type="Proteomes" id="UP001179121"/>
    </source>
</evidence>
<feature type="coiled-coil region" evidence="1">
    <location>
        <begin position="218"/>
        <end position="252"/>
    </location>
</feature>
<evidence type="ECO:0000313" key="3">
    <source>
        <dbReference type="EMBL" id="CAI4031966.1"/>
    </source>
</evidence>
<accession>A0AA86T585</accession>
<evidence type="ECO:0000256" key="1">
    <source>
        <dbReference type="SAM" id="Coils"/>
    </source>
</evidence>
<name>A0AA86T585_9BACT</name>
<dbReference type="AlphaFoldDB" id="A0AA86T585"/>
<dbReference type="InterPro" id="IPR019934">
    <property type="entry name" value="CHP03545"/>
</dbReference>
<proteinExistence type="predicted"/>
<protein>
    <recommendedName>
        <fullName evidence="5">TIGR03545 family protein</fullName>
    </recommendedName>
</protein>